<feature type="compositionally biased region" description="Low complexity" evidence="1">
    <location>
        <begin position="30"/>
        <end position="52"/>
    </location>
</feature>
<dbReference type="RefSeq" id="XP_001558831.1">
    <property type="nucleotide sequence ID" value="XM_001558781.2"/>
</dbReference>
<feature type="region of interest" description="Disordered" evidence="1">
    <location>
        <begin position="180"/>
        <end position="227"/>
    </location>
</feature>
<reference evidence="2 3" key="3">
    <citation type="journal article" date="2017" name="Mol. Plant Pathol.">
        <title>A gapless genome sequence of the fungus Botrytis cinerea.</title>
        <authorList>
            <person name="Van Kan J.A."/>
            <person name="Stassen J.H."/>
            <person name="Mosbach A."/>
            <person name="Van Der Lee T.A."/>
            <person name="Faino L."/>
            <person name="Farmer A.D."/>
            <person name="Papasotiriou D.G."/>
            <person name="Zhou S."/>
            <person name="Seidl M.F."/>
            <person name="Cottam E."/>
            <person name="Edel D."/>
            <person name="Hahn M."/>
            <person name="Schwartz D.C."/>
            <person name="Dietrich R.A."/>
            <person name="Widdison S."/>
            <person name="Scalliet G."/>
        </authorList>
    </citation>
    <scope>NUCLEOTIDE SEQUENCE [LARGE SCALE GENOMIC DNA]</scope>
    <source>
        <strain evidence="2 3">B05.10</strain>
    </source>
</reference>
<feature type="compositionally biased region" description="Pro residues" evidence="1">
    <location>
        <begin position="186"/>
        <end position="197"/>
    </location>
</feature>
<dbReference type="GeneID" id="5439525"/>
<evidence type="ECO:0000313" key="2">
    <source>
        <dbReference type="EMBL" id="ATZ46916.1"/>
    </source>
</evidence>
<accession>A0A384J8H3</accession>
<gene>
    <name evidence="2" type="ORF">BCIN_02g02590</name>
</gene>
<reference evidence="2 3" key="1">
    <citation type="journal article" date="2011" name="PLoS Genet.">
        <title>Genomic analysis of the necrotrophic fungal pathogens Sclerotinia sclerotiorum and Botrytis cinerea.</title>
        <authorList>
            <person name="Amselem J."/>
            <person name="Cuomo C.A."/>
            <person name="van Kan J.A."/>
            <person name="Viaud M."/>
            <person name="Benito E.P."/>
            <person name="Couloux A."/>
            <person name="Coutinho P.M."/>
            <person name="de Vries R.P."/>
            <person name="Dyer P.S."/>
            <person name="Fillinger S."/>
            <person name="Fournier E."/>
            <person name="Gout L."/>
            <person name="Hahn M."/>
            <person name="Kohn L."/>
            <person name="Lapalu N."/>
            <person name="Plummer K.M."/>
            <person name="Pradier J.M."/>
            <person name="Quevillon E."/>
            <person name="Sharon A."/>
            <person name="Simon A."/>
            <person name="ten Have A."/>
            <person name="Tudzynski B."/>
            <person name="Tudzynski P."/>
            <person name="Wincker P."/>
            <person name="Andrew M."/>
            <person name="Anthouard V."/>
            <person name="Beever R.E."/>
            <person name="Beffa R."/>
            <person name="Benoit I."/>
            <person name="Bouzid O."/>
            <person name="Brault B."/>
            <person name="Chen Z."/>
            <person name="Choquer M."/>
            <person name="Collemare J."/>
            <person name="Cotton P."/>
            <person name="Danchin E.G."/>
            <person name="Da Silva C."/>
            <person name="Gautier A."/>
            <person name="Giraud C."/>
            <person name="Giraud T."/>
            <person name="Gonzalez C."/>
            <person name="Grossetete S."/>
            <person name="Guldener U."/>
            <person name="Henrissat B."/>
            <person name="Howlett B.J."/>
            <person name="Kodira C."/>
            <person name="Kretschmer M."/>
            <person name="Lappartient A."/>
            <person name="Leroch M."/>
            <person name="Levis C."/>
            <person name="Mauceli E."/>
            <person name="Neuveglise C."/>
            <person name="Oeser B."/>
            <person name="Pearson M."/>
            <person name="Poulain J."/>
            <person name="Poussereau N."/>
            <person name="Quesneville H."/>
            <person name="Rascle C."/>
            <person name="Schumacher J."/>
            <person name="Segurens B."/>
            <person name="Sexton A."/>
            <person name="Silva E."/>
            <person name="Sirven C."/>
            <person name="Soanes D.M."/>
            <person name="Talbot N.J."/>
            <person name="Templeton M."/>
            <person name="Yandava C."/>
            <person name="Yarden O."/>
            <person name="Zeng Q."/>
            <person name="Rollins J.A."/>
            <person name="Lebrun M.H."/>
            <person name="Dickman M."/>
        </authorList>
    </citation>
    <scope>NUCLEOTIDE SEQUENCE [LARGE SCALE GENOMIC DNA]</scope>
    <source>
        <strain evidence="2 3">B05.10</strain>
    </source>
</reference>
<dbReference type="VEuPathDB" id="FungiDB:Bcin02g02590"/>
<proteinExistence type="predicted"/>
<evidence type="ECO:0000256" key="1">
    <source>
        <dbReference type="SAM" id="MobiDB-lite"/>
    </source>
</evidence>
<protein>
    <recommendedName>
        <fullName evidence="4">SWIM-type domain-containing protein</fullName>
    </recommendedName>
</protein>
<dbReference type="OMA" id="MYVEERI"/>
<dbReference type="AlphaFoldDB" id="A0A384J8H3"/>
<feature type="region of interest" description="Disordered" evidence="1">
    <location>
        <begin position="122"/>
        <end position="165"/>
    </location>
</feature>
<feature type="region of interest" description="Disordered" evidence="1">
    <location>
        <begin position="1"/>
        <end position="73"/>
    </location>
</feature>
<evidence type="ECO:0000313" key="3">
    <source>
        <dbReference type="Proteomes" id="UP000001798"/>
    </source>
</evidence>
<evidence type="ECO:0008006" key="4">
    <source>
        <dbReference type="Google" id="ProtNLM"/>
    </source>
</evidence>
<name>A0A384J8H3_BOTFB</name>
<feature type="compositionally biased region" description="Basic and acidic residues" evidence="1">
    <location>
        <begin position="131"/>
        <end position="148"/>
    </location>
</feature>
<feature type="compositionally biased region" description="Basic and acidic residues" evidence="1">
    <location>
        <begin position="59"/>
        <end position="69"/>
    </location>
</feature>
<sequence length="355" mass="38750">MSTSHPSSPLPSLPPSRDFMTSLFNSLTFPNASPTQTSNPNPNPDSDSNSASVAHPQRLSRENERDDGKQTQNPFKQLDAQKKALLMTLHVIFPPPLLLHALDLLDRGGVTRVILREEGEIGGRAGTGEGVEQRNSRERKGTEKKSSDAGEQEQESSRDMEGGDIEVGESDIDAHKHKLSLLHPSPSHPSPNPPPPKSKQKQKQKPLYQVRSSQPSKWHSSRSACGAGAGTAHAHAAAENTYAVHLGAWNCSCAAFTFAAFPASISTSTSTSTSLASSYFPWDSEVSPDEEHPIPEQREKEQEETWRYGGWTKTSHVPICKHLLACLLVERWGDVLGTCVRERVVGREEMGGLVV</sequence>
<dbReference type="EMBL" id="CP009806">
    <property type="protein sequence ID" value="ATZ46916.1"/>
    <property type="molecule type" value="Genomic_DNA"/>
</dbReference>
<dbReference type="OrthoDB" id="74545at2759"/>
<reference evidence="2 3" key="2">
    <citation type="journal article" date="2012" name="Eukaryot. Cell">
        <title>Genome update of Botrytis cinerea strains B05.10 and T4.</title>
        <authorList>
            <person name="Staats M."/>
            <person name="van Kan J.A."/>
        </authorList>
    </citation>
    <scope>NUCLEOTIDE SEQUENCE [LARGE SCALE GENOMIC DNA]</scope>
    <source>
        <strain evidence="2 3">B05.10</strain>
    </source>
</reference>
<dbReference type="KEGG" id="bfu:BCIN_02g02590"/>
<keyword evidence="3" id="KW-1185">Reference proteome</keyword>
<feature type="compositionally biased region" description="Polar residues" evidence="1">
    <location>
        <begin position="210"/>
        <end position="223"/>
    </location>
</feature>
<dbReference type="Proteomes" id="UP000001798">
    <property type="component" value="Chromosome 2"/>
</dbReference>
<organism evidence="2 3">
    <name type="scientific">Botryotinia fuckeliana (strain B05.10)</name>
    <name type="common">Noble rot fungus</name>
    <name type="synonym">Botrytis cinerea</name>
    <dbReference type="NCBI Taxonomy" id="332648"/>
    <lineage>
        <taxon>Eukaryota</taxon>
        <taxon>Fungi</taxon>
        <taxon>Dikarya</taxon>
        <taxon>Ascomycota</taxon>
        <taxon>Pezizomycotina</taxon>
        <taxon>Leotiomycetes</taxon>
        <taxon>Helotiales</taxon>
        <taxon>Sclerotiniaceae</taxon>
        <taxon>Botrytis</taxon>
    </lineage>
</organism>